<evidence type="ECO:0000313" key="2">
    <source>
        <dbReference type="EMBL" id="MBE8719602.1"/>
    </source>
</evidence>
<keyword evidence="1" id="KW-0732">Signal</keyword>
<evidence type="ECO:0000313" key="3">
    <source>
        <dbReference type="Proteomes" id="UP000618319"/>
    </source>
</evidence>
<feature type="signal peptide" evidence="1">
    <location>
        <begin position="1"/>
        <end position="21"/>
    </location>
</feature>
<accession>A0ABR9T4L2</accession>
<dbReference type="Proteomes" id="UP000618319">
    <property type="component" value="Unassembled WGS sequence"/>
</dbReference>
<comment type="caution">
    <text evidence="2">The sequence shown here is derived from an EMBL/GenBank/DDBJ whole genome shotgun (WGS) entry which is preliminary data.</text>
</comment>
<evidence type="ECO:0000256" key="1">
    <source>
        <dbReference type="SAM" id="SignalP"/>
    </source>
</evidence>
<organism evidence="2 3">
    <name type="scientific">Sphingobacterium pedocola</name>
    <dbReference type="NCBI Taxonomy" id="2082722"/>
    <lineage>
        <taxon>Bacteria</taxon>
        <taxon>Pseudomonadati</taxon>
        <taxon>Bacteroidota</taxon>
        <taxon>Sphingobacteriia</taxon>
        <taxon>Sphingobacteriales</taxon>
        <taxon>Sphingobacteriaceae</taxon>
        <taxon>Sphingobacterium</taxon>
    </lineage>
</organism>
<name>A0ABR9T4L2_9SPHI</name>
<gene>
    <name evidence="2" type="ORF">C4F40_02530</name>
</gene>
<dbReference type="PROSITE" id="PS51257">
    <property type="entry name" value="PROKAR_LIPOPROTEIN"/>
    <property type="match status" value="1"/>
</dbReference>
<proteinExistence type="predicted"/>
<protein>
    <submittedName>
        <fullName evidence="2">Uncharacterized protein</fullName>
    </submittedName>
</protein>
<reference evidence="2 3" key="1">
    <citation type="submission" date="2018-02" db="EMBL/GenBank/DDBJ databases">
        <title>Sphingobacterium KA21.</title>
        <authorList>
            <person name="Vasarhelyi B.M."/>
            <person name="Deshmukh S."/>
            <person name="Balint B."/>
            <person name="Kukolya J."/>
        </authorList>
    </citation>
    <scope>NUCLEOTIDE SEQUENCE [LARGE SCALE GENOMIC DNA]</scope>
    <source>
        <strain evidence="2 3">Ka21</strain>
    </source>
</reference>
<dbReference type="EMBL" id="PSKQ01000013">
    <property type="protein sequence ID" value="MBE8719602.1"/>
    <property type="molecule type" value="Genomic_DNA"/>
</dbReference>
<dbReference type="RefSeq" id="WP_196938697.1">
    <property type="nucleotide sequence ID" value="NZ_MU158689.1"/>
</dbReference>
<keyword evidence="3" id="KW-1185">Reference proteome</keyword>
<sequence>MRKDFQCVIKYRALLTLFAVAQFVVLSCTETGQKLSYMQVPVTKQEMEFSSPTISGSAHDLADTAVRRPELEESIHKDSLSKDNPSYQQEMEFVEYNDDGDYYMLLAKDKDSMHYFVNNVIEDRSLNQGDVIRIIWENGTISIAGDGETPAPAEIVTAIKKINDGKVSQFRKFYKKQLTYVPNEKEKYSAYYADKIYRSIEYYVVNTVNEDVKKAISAKDDIMYSISEEKRNARSFLVATISVAGKRLPIEWLYIDQENGKLYEWDGVKNVLKNEFNP</sequence>
<feature type="chain" id="PRO_5046815554" evidence="1">
    <location>
        <begin position="22"/>
        <end position="278"/>
    </location>
</feature>